<dbReference type="CDD" id="cd17534">
    <property type="entry name" value="REC_DC-like"/>
    <property type="match status" value="1"/>
</dbReference>
<keyword evidence="2" id="KW-0597">Phosphoprotein</keyword>
<dbReference type="EMBL" id="MTSE01000004">
    <property type="protein sequence ID" value="OUJ74078.1"/>
    <property type="molecule type" value="Genomic_DNA"/>
</dbReference>
<dbReference type="SMART" id="SM00850">
    <property type="entry name" value="LytTR"/>
    <property type="match status" value="1"/>
</dbReference>
<proteinExistence type="predicted"/>
<name>A0A243WEC9_9BACT</name>
<evidence type="ECO:0000313" key="6">
    <source>
        <dbReference type="Proteomes" id="UP000194873"/>
    </source>
</evidence>
<organism evidence="5 6">
    <name type="scientific">Hymenobacter crusticola</name>
    <dbReference type="NCBI Taxonomy" id="1770526"/>
    <lineage>
        <taxon>Bacteria</taxon>
        <taxon>Pseudomonadati</taxon>
        <taxon>Bacteroidota</taxon>
        <taxon>Cytophagia</taxon>
        <taxon>Cytophagales</taxon>
        <taxon>Hymenobacteraceae</taxon>
        <taxon>Hymenobacter</taxon>
    </lineage>
</organism>
<dbReference type="OrthoDB" id="1646880at2"/>
<dbReference type="AlphaFoldDB" id="A0A243WEC9"/>
<dbReference type="SUPFAM" id="SSF52172">
    <property type="entry name" value="CheY-like"/>
    <property type="match status" value="1"/>
</dbReference>
<dbReference type="GO" id="GO:0000156">
    <property type="term" value="F:phosphorelay response regulator activity"/>
    <property type="evidence" value="ECO:0007669"/>
    <property type="project" value="TreeGrafter"/>
</dbReference>
<dbReference type="SMART" id="SM00448">
    <property type="entry name" value="REC"/>
    <property type="match status" value="1"/>
</dbReference>
<dbReference type="PANTHER" id="PTHR48111">
    <property type="entry name" value="REGULATOR OF RPOS"/>
    <property type="match status" value="1"/>
</dbReference>
<dbReference type="PANTHER" id="PTHR48111:SF69">
    <property type="entry name" value="RESPONSE REGULATOR RECEIVER"/>
    <property type="match status" value="1"/>
</dbReference>
<dbReference type="Gene3D" id="3.40.50.2300">
    <property type="match status" value="1"/>
</dbReference>
<protein>
    <submittedName>
        <fullName evidence="5">DNA-binding response regulator</fullName>
    </submittedName>
</protein>
<keyword evidence="6" id="KW-1185">Reference proteome</keyword>
<dbReference type="GO" id="GO:0000976">
    <property type="term" value="F:transcription cis-regulatory region binding"/>
    <property type="evidence" value="ECO:0007669"/>
    <property type="project" value="TreeGrafter"/>
</dbReference>
<feature type="modified residue" description="4-aspartylphosphate" evidence="2">
    <location>
        <position position="57"/>
    </location>
</feature>
<dbReference type="GO" id="GO:0005829">
    <property type="term" value="C:cytosol"/>
    <property type="evidence" value="ECO:0007669"/>
    <property type="project" value="TreeGrafter"/>
</dbReference>
<evidence type="ECO:0000259" key="3">
    <source>
        <dbReference type="PROSITE" id="PS50110"/>
    </source>
</evidence>
<evidence type="ECO:0000256" key="2">
    <source>
        <dbReference type="PROSITE-ProRule" id="PRU00169"/>
    </source>
</evidence>
<dbReference type="RefSeq" id="WP_086593931.1">
    <property type="nucleotide sequence ID" value="NZ_MTSE01000004.1"/>
</dbReference>
<evidence type="ECO:0000256" key="1">
    <source>
        <dbReference type="ARBA" id="ARBA00023125"/>
    </source>
</evidence>
<dbReference type="InterPro" id="IPR011006">
    <property type="entry name" value="CheY-like_superfamily"/>
</dbReference>
<dbReference type="InterPro" id="IPR039420">
    <property type="entry name" value="WalR-like"/>
</dbReference>
<sequence length="264" mass="29283">MVDHRVHILIVEDEAVLAMDLCDTLEAEGYVVVGTASNGRRALELFQKNQVDLLLCDVNIKGEWDGIETAARLLALRLVPVIYLTALADKETLDRALGTAPAAYLTKPATTAGLRAAIEVALRAFVRQATPEAVAPAGPSSAPEPPSISKDALSRETILQLGEYVFIKDNYQFVRIPVKDILLLEANNTYTTLVTPARKYALRLTLSTVLERLNYTQLVRTHRSYAVNIQHIQSFNENETTLAGQAVPLGRQYKDAFLRHFQFH</sequence>
<dbReference type="InterPro" id="IPR007492">
    <property type="entry name" value="LytTR_DNA-bd_dom"/>
</dbReference>
<dbReference type="Proteomes" id="UP000194873">
    <property type="component" value="Unassembled WGS sequence"/>
</dbReference>
<evidence type="ECO:0000259" key="4">
    <source>
        <dbReference type="PROSITE" id="PS50930"/>
    </source>
</evidence>
<accession>A0A243WEC9</accession>
<comment type="caution">
    <text evidence="5">The sequence shown here is derived from an EMBL/GenBank/DDBJ whole genome shotgun (WGS) entry which is preliminary data.</text>
</comment>
<dbReference type="PROSITE" id="PS50110">
    <property type="entry name" value="RESPONSE_REGULATORY"/>
    <property type="match status" value="1"/>
</dbReference>
<dbReference type="PROSITE" id="PS50930">
    <property type="entry name" value="HTH_LYTTR"/>
    <property type="match status" value="1"/>
</dbReference>
<keyword evidence="1 5" id="KW-0238">DNA-binding</keyword>
<evidence type="ECO:0000313" key="5">
    <source>
        <dbReference type="EMBL" id="OUJ74078.1"/>
    </source>
</evidence>
<feature type="domain" description="Response regulatory" evidence="3">
    <location>
        <begin position="7"/>
        <end position="122"/>
    </location>
</feature>
<feature type="domain" description="HTH LytTR-type" evidence="4">
    <location>
        <begin position="167"/>
        <end position="263"/>
    </location>
</feature>
<dbReference type="Pfam" id="PF04397">
    <property type="entry name" value="LytTR"/>
    <property type="match status" value="1"/>
</dbReference>
<reference evidence="5 6" key="1">
    <citation type="submission" date="2017-01" db="EMBL/GenBank/DDBJ databases">
        <title>A new Hymenobacter.</title>
        <authorList>
            <person name="Liang Y."/>
            <person name="Feng F."/>
        </authorList>
    </citation>
    <scope>NUCLEOTIDE SEQUENCE [LARGE SCALE GENOMIC DNA]</scope>
    <source>
        <strain evidence="5">MIMBbqt21</strain>
    </source>
</reference>
<dbReference type="GO" id="GO:0006355">
    <property type="term" value="P:regulation of DNA-templated transcription"/>
    <property type="evidence" value="ECO:0007669"/>
    <property type="project" value="TreeGrafter"/>
</dbReference>
<dbReference type="Pfam" id="PF00072">
    <property type="entry name" value="Response_reg"/>
    <property type="match status" value="1"/>
</dbReference>
<dbReference type="GO" id="GO:0032993">
    <property type="term" value="C:protein-DNA complex"/>
    <property type="evidence" value="ECO:0007669"/>
    <property type="project" value="TreeGrafter"/>
</dbReference>
<dbReference type="Gene3D" id="2.40.50.1020">
    <property type="entry name" value="LytTr DNA-binding domain"/>
    <property type="match status" value="1"/>
</dbReference>
<dbReference type="InterPro" id="IPR001789">
    <property type="entry name" value="Sig_transdc_resp-reg_receiver"/>
</dbReference>
<gene>
    <name evidence="5" type="ORF">BXP70_10065</name>
</gene>